<organism evidence="4 5">
    <name type="scientific">Escherichia coli</name>
    <dbReference type="NCBI Taxonomy" id="562"/>
    <lineage>
        <taxon>Bacteria</taxon>
        <taxon>Pseudomonadati</taxon>
        <taxon>Pseudomonadota</taxon>
        <taxon>Gammaproteobacteria</taxon>
        <taxon>Enterobacterales</taxon>
        <taxon>Enterobacteriaceae</taxon>
        <taxon>Escherichia</taxon>
    </lineage>
</organism>
<dbReference type="SUPFAM" id="SSF47598">
    <property type="entry name" value="Ribbon-helix-helix"/>
    <property type="match status" value="1"/>
</dbReference>
<accession>A0A376FVB9</accession>
<evidence type="ECO:0000313" key="4">
    <source>
        <dbReference type="EMBL" id="STD44436.1"/>
    </source>
</evidence>
<dbReference type="Proteomes" id="UP000594864">
    <property type="component" value="Chromosome"/>
</dbReference>
<evidence type="ECO:0000313" key="5">
    <source>
        <dbReference type="Proteomes" id="UP000254219"/>
    </source>
</evidence>
<reference evidence="2" key="1">
    <citation type="submission" date="2018-05" db="EMBL/GenBank/DDBJ databases">
        <authorList>
            <person name="Ashton P.M."/>
            <person name="Dallman T."/>
            <person name="Nair S."/>
            <person name="De Pinna E."/>
            <person name="Peters T."/>
            <person name="Grant K."/>
        </authorList>
    </citation>
    <scope>NUCLEOTIDE SEQUENCE</scope>
    <source>
        <strain evidence="2">412057</strain>
    </source>
</reference>
<dbReference type="Pfam" id="PF03869">
    <property type="entry name" value="Arc"/>
    <property type="match status" value="1"/>
</dbReference>
<dbReference type="EMBL" id="UFYN01000002">
    <property type="protein sequence ID" value="STD44436.1"/>
    <property type="molecule type" value="Genomic_DNA"/>
</dbReference>
<protein>
    <submittedName>
        <fullName evidence="2">Arc family DNA-binding protein</fullName>
    </submittedName>
    <submittedName>
        <fullName evidence="4">Arc-like DNA binding domain</fullName>
    </submittedName>
</protein>
<dbReference type="GO" id="GO:0043565">
    <property type="term" value="F:sequence-specific DNA binding"/>
    <property type="evidence" value="ECO:0007669"/>
    <property type="project" value="UniProtKB-ARBA"/>
</dbReference>
<reference evidence="4 5" key="2">
    <citation type="submission" date="2018-06" db="EMBL/GenBank/DDBJ databases">
        <authorList>
            <consortium name="Pathogen Informatics"/>
            <person name="Doyle S."/>
        </authorList>
    </citation>
    <scope>NUCLEOTIDE SEQUENCE [LARGE SCALE GENOMIC DNA]</scope>
    <source>
        <strain evidence="4 5">NCTC11181</strain>
    </source>
</reference>
<evidence type="ECO:0000259" key="1">
    <source>
        <dbReference type="Pfam" id="PF03869"/>
    </source>
</evidence>
<reference evidence="3 6" key="3">
    <citation type="submission" date="2020-12" db="EMBL/GenBank/DDBJ databases">
        <title>FDA dAtabase for Regulatory Grade micrObial Sequences (FDA-ARGOS): Supporting development and validation of Infectious Disease Dx tests.</title>
        <authorList>
            <person name="Sproer C."/>
            <person name="Gronow S."/>
            <person name="Severitt S."/>
            <person name="Schroder I."/>
            <person name="Tallon L."/>
            <person name="Sadzewicz L."/>
            <person name="Zhao X."/>
            <person name="Boylan J."/>
            <person name="Ott S."/>
            <person name="Bowen H."/>
            <person name="Vavikolanu K."/>
            <person name="Mehta A."/>
            <person name="Aluvathingal J."/>
            <person name="Nadendla S."/>
            <person name="Lowell S."/>
            <person name="Myers T."/>
            <person name="Yan Y."/>
            <person name="Sichtig H."/>
        </authorList>
    </citation>
    <scope>NUCLEOTIDE SEQUENCE [LARGE SCALE GENOMIC DNA]</scope>
    <source>
        <strain evidence="3 6">FDAARGOS_945</strain>
    </source>
</reference>
<dbReference type="InterPro" id="IPR005569">
    <property type="entry name" value="Arc_DNA-bd_dom"/>
</dbReference>
<evidence type="ECO:0000313" key="3">
    <source>
        <dbReference type="EMBL" id="QPR06383.1"/>
    </source>
</evidence>
<evidence type="ECO:0000313" key="6">
    <source>
        <dbReference type="Proteomes" id="UP000594864"/>
    </source>
</evidence>
<dbReference type="InterPro" id="IPR010985">
    <property type="entry name" value="Ribbon_hlx_hlx"/>
</dbReference>
<dbReference type="Gene3D" id="1.10.1220.10">
    <property type="entry name" value="Met repressor-like"/>
    <property type="match status" value="1"/>
</dbReference>
<evidence type="ECO:0000313" key="2">
    <source>
        <dbReference type="EMBL" id="EGE1987804.1"/>
    </source>
</evidence>
<keyword evidence="2" id="KW-0238">DNA-binding</keyword>
<name>A0A376FVB9_ECOLX</name>
<dbReference type="Proteomes" id="UP000854059">
    <property type="component" value="Unassembled WGS sequence"/>
</dbReference>
<proteinExistence type="predicted"/>
<dbReference type="InterPro" id="IPR013321">
    <property type="entry name" value="Arc_rbn_hlx_hlx"/>
</dbReference>
<gene>
    <name evidence="2" type="ORF">DL968_09145</name>
    <name evidence="3" type="ORF">I6H02_08385</name>
    <name evidence="4" type="ORF">NCTC11181_03484</name>
</gene>
<dbReference type="RefSeq" id="WP_000085727.1">
    <property type="nucleotide sequence ID" value="NZ_CABVWA010000031.1"/>
</dbReference>
<dbReference type="Proteomes" id="UP000254219">
    <property type="component" value="Unassembled WGS sequence"/>
</dbReference>
<feature type="domain" description="Arc-like DNA binding" evidence="1">
    <location>
        <begin position="2"/>
        <end position="44"/>
    </location>
</feature>
<dbReference type="AlphaFoldDB" id="A0A376FVB9"/>
<dbReference type="EMBL" id="AAVTXU010000027">
    <property type="protein sequence ID" value="EGE1987804.1"/>
    <property type="molecule type" value="Genomic_DNA"/>
</dbReference>
<dbReference type="EMBL" id="CP065611">
    <property type="protein sequence ID" value="QPR06383.1"/>
    <property type="molecule type" value="Genomic_DNA"/>
</dbReference>
<dbReference type="GO" id="GO:0006355">
    <property type="term" value="P:regulation of DNA-templated transcription"/>
    <property type="evidence" value="ECO:0007669"/>
    <property type="project" value="InterPro"/>
</dbReference>
<sequence length="114" mass="13395">MSREDAQMKIRLPAELKAQLEKAALENKRSMNAEVLHRLKESFNVLVHITYKDSEGELSDSNTWKRFLESSEHGDEYKKGFVKLVKEKYKLDKENERLYSLIISYLNPTKSEDD</sequence>